<dbReference type="InterPro" id="IPR027038">
    <property type="entry name" value="RanGap"/>
</dbReference>
<name>A0ABD3Q2N8_9STRA</name>
<dbReference type="Pfam" id="PF13516">
    <property type="entry name" value="LRR_6"/>
    <property type="match status" value="3"/>
</dbReference>
<feature type="compositionally biased region" description="Acidic residues" evidence="4">
    <location>
        <begin position="219"/>
        <end position="240"/>
    </location>
</feature>
<dbReference type="InterPro" id="IPR032675">
    <property type="entry name" value="LRR_dom_sf"/>
</dbReference>
<dbReference type="SMART" id="SM00368">
    <property type="entry name" value="LRR_RI"/>
    <property type="match status" value="3"/>
</dbReference>
<dbReference type="SUPFAM" id="SSF52047">
    <property type="entry name" value="RNI-like"/>
    <property type="match status" value="1"/>
</dbReference>
<evidence type="ECO:0000313" key="6">
    <source>
        <dbReference type="Proteomes" id="UP001516023"/>
    </source>
</evidence>
<reference evidence="5 6" key="1">
    <citation type="journal article" date="2020" name="G3 (Bethesda)">
        <title>Improved Reference Genome for Cyclotella cryptica CCMP332, a Model for Cell Wall Morphogenesis, Salinity Adaptation, and Lipid Production in Diatoms (Bacillariophyta).</title>
        <authorList>
            <person name="Roberts W.R."/>
            <person name="Downey K.M."/>
            <person name="Ruck E.C."/>
            <person name="Traller J.C."/>
            <person name="Alverson A.J."/>
        </authorList>
    </citation>
    <scope>NUCLEOTIDE SEQUENCE [LARGE SCALE GENOMIC DNA]</scope>
    <source>
        <strain evidence="5 6">CCMP332</strain>
    </source>
</reference>
<evidence type="ECO:0000256" key="2">
    <source>
        <dbReference type="ARBA" id="ARBA00022614"/>
    </source>
</evidence>
<gene>
    <name evidence="5" type="ORF">HJC23_008009</name>
</gene>
<comment type="caution">
    <text evidence="5">The sequence shown here is derived from an EMBL/GenBank/DDBJ whole genome shotgun (WGS) entry which is preliminary data.</text>
</comment>
<keyword evidence="6" id="KW-1185">Reference proteome</keyword>
<evidence type="ECO:0000256" key="1">
    <source>
        <dbReference type="ARBA" id="ARBA00022468"/>
    </source>
</evidence>
<evidence type="ECO:0000313" key="5">
    <source>
        <dbReference type="EMBL" id="KAL3794553.1"/>
    </source>
</evidence>
<dbReference type="Proteomes" id="UP001516023">
    <property type="component" value="Unassembled WGS sequence"/>
</dbReference>
<keyword evidence="3" id="KW-0677">Repeat</keyword>
<dbReference type="AlphaFoldDB" id="A0ABD3Q2N8"/>
<dbReference type="EMBL" id="JABMIG020000079">
    <property type="protein sequence ID" value="KAL3794553.1"/>
    <property type="molecule type" value="Genomic_DNA"/>
</dbReference>
<dbReference type="InterPro" id="IPR001611">
    <property type="entry name" value="Leu-rich_rpt"/>
</dbReference>
<sequence>MTAKANIDKYQQRYVRKVLKNIAKNDPNTKEVVLNGYPFQDECIASLTMSLINNSHVRILYLHDCGISARGAHLLAYALRMNRTIEHLWLNGNNIGSAGADALANSLRENRTLQTLGLGDNDIGNHGGKKILESLKHNEVITDIFLEGNRMSVRIIDEVCRRCDRTSEHDISTSHKQRESDVNNCAFGCASNFDPLEDLDASTVMSSITSSYTRRMLESIEEESEENDDEDDTSSADDDASTVYDQDISCYIAELTQRVTKKKQHRLSKLKSFGRFFIRGRREAVHP</sequence>
<dbReference type="PANTHER" id="PTHR24113:SF12">
    <property type="entry name" value="RAN GTPASE-ACTIVATING PROTEIN 1"/>
    <property type="match status" value="1"/>
</dbReference>
<feature type="region of interest" description="Disordered" evidence="4">
    <location>
        <begin position="215"/>
        <end position="242"/>
    </location>
</feature>
<evidence type="ECO:0000256" key="3">
    <source>
        <dbReference type="ARBA" id="ARBA00022737"/>
    </source>
</evidence>
<keyword evidence="1" id="KW-0343">GTPase activation</keyword>
<accession>A0ABD3Q2N8</accession>
<dbReference type="GO" id="GO:0005096">
    <property type="term" value="F:GTPase activator activity"/>
    <property type="evidence" value="ECO:0007669"/>
    <property type="project" value="UniProtKB-KW"/>
</dbReference>
<evidence type="ECO:0000256" key="4">
    <source>
        <dbReference type="SAM" id="MobiDB-lite"/>
    </source>
</evidence>
<organism evidence="5 6">
    <name type="scientific">Cyclotella cryptica</name>
    <dbReference type="NCBI Taxonomy" id="29204"/>
    <lineage>
        <taxon>Eukaryota</taxon>
        <taxon>Sar</taxon>
        <taxon>Stramenopiles</taxon>
        <taxon>Ochrophyta</taxon>
        <taxon>Bacillariophyta</taxon>
        <taxon>Coscinodiscophyceae</taxon>
        <taxon>Thalassiosirophycidae</taxon>
        <taxon>Stephanodiscales</taxon>
        <taxon>Stephanodiscaceae</taxon>
        <taxon>Cyclotella</taxon>
    </lineage>
</organism>
<dbReference type="Gene3D" id="3.80.10.10">
    <property type="entry name" value="Ribonuclease Inhibitor"/>
    <property type="match status" value="1"/>
</dbReference>
<proteinExistence type="predicted"/>
<keyword evidence="2" id="KW-0433">Leucine-rich repeat</keyword>
<protein>
    <submittedName>
        <fullName evidence="5">Uncharacterized protein</fullName>
    </submittedName>
</protein>
<dbReference type="PANTHER" id="PTHR24113">
    <property type="entry name" value="RAN GTPASE-ACTIVATING PROTEIN 1"/>
    <property type="match status" value="1"/>
</dbReference>